<evidence type="ECO:0000256" key="8">
    <source>
        <dbReference type="SAM" id="Phobius"/>
    </source>
</evidence>
<feature type="transmembrane region" description="Helical" evidence="8">
    <location>
        <begin position="6"/>
        <end position="23"/>
    </location>
</feature>
<protein>
    <submittedName>
        <fullName evidence="9">Na(+)/H(+) antiporter subunit C</fullName>
    </submittedName>
</protein>
<feature type="compositionally biased region" description="Acidic residues" evidence="7">
    <location>
        <begin position="169"/>
        <end position="179"/>
    </location>
</feature>
<accession>A0ABT4N3S0</accession>
<keyword evidence="3" id="KW-1003">Cell membrane</keyword>
<feature type="transmembrane region" description="Helical" evidence="8">
    <location>
        <begin position="72"/>
        <end position="96"/>
    </location>
</feature>
<evidence type="ECO:0000256" key="2">
    <source>
        <dbReference type="ARBA" id="ARBA00010388"/>
    </source>
</evidence>
<comment type="similarity">
    <text evidence="2">Belongs to the CPA3 antiporters (TC 2.A.63) subunit C family.</text>
</comment>
<evidence type="ECO:0000256" key="5">
    <source>
        <dbReference type="ARBA" id="ARBA00022989"/>
    </source>
</evidence>
<evidence type="ECO:0000256" key="4">
    <source>
        <dbReference type="ARBA" id="ARBA00022692"/>
    </source>
</evidence>
<sequence length="209" mass="22744">MSINLGLLIVVGLMAACGVYLLLERSLIRMLLGLLLVGNAINLLIVTVSGAMGNPPIIGRTADERSADADPLAQGMVLTAIVITMGVAAFVLSLAYRSFMINTDDEVDDDPEDLKVKRQRSFDAPDRDRSDDPVTGSDTIRGDLFDDDGNPVTQEEIRARRAQIHETDVLPDPDEPDDIEDRHELGDVNETDTDEQPGLDEDTEGGKTR</sequence>
<comment type="subcellular location">
    <subcellularLocation>
        <location evidence="1">Cell membrane</location>
        <topology evidence="1">Multi-pass membrane protein</topology>
    </subcellularLocation>
</comment>
<dbReference type="Pfam" id="PF00420">
    <property type="entry name" value="Oxidored_q2"/>
    <property type="match status" value="1"/>
</dbReference>
<evidence type="ECO:0000313" key="9">
    <source>
        <dbReference type="EMBL" id="MCZ4553883.1"/>
    </source>
</evidence>
<keyword evidence="5 8" id="KW-1133">Transmembrane helix</keyword>
<keyword evidence="4 8" id="KW-0812">Transmembrane</keyword>
<evidence type="ECO:0000256" key="6">
    <source>
        <dbReference type="ARBA" id="ARBA00023136"/>
    </source>
</evidence>
<evidence type="ECO:0000256" key="1">
    <source>
        <dbReference type="ARBA" id="ARBA00004651"/>
    </source>
</evidence>
<keyword evidence="10" id="KW-1185">Reference proteome</keyword>
<feature type="compositionally biased region" description="Basic and acidic residues" evidence="7">
    <location>
        <begin position="113"/>
        <end position="132"/>
    </location>
</feature>
<organism evidence="9 10">
    <name type="scientific">Gordonia rubripertincta</name>
    <name type="common">Rhodococcus corallinus</name>
    <dbReference type="NCBI Taxonomy" id="36822"/>
    <lineage>
        <taxon>Bacteria</taxon>
        <taxon>Bacillati</taxon>
        <taxon>Actinomycetota</taxon>
        <taxon>Actinomycetes</taxon>
        <taxon>Mycobacteriales</taxon>
        <taxon>Gordoniaceae</taxon>
        <taxon>Gordonia</taxon>
    </lineage>
</organism>
<proteinExistence type="inferred from homology"/>
<dbReference type="InterPro" id="IPR039428">
    <property type="entry name" value="NUOK/Mnh_C1-like"/>
</dbReference>
<feature type="region of interest" description="Disordered" evidence="7">
    <location>
        <begin position="107"/>
        <end position="209"/>
    </location>
</feature>
<dbReference type="Proteomes" id="UP001067235">
    <property type="component" value="Unassembled WGS sequence"/>
</dbReference>
<feature type="transmembrane region" description="Helical" evidence="8">
    <location>
        <begin position="30"/>
        <end position="52"/>
    </location>
</feature>
<keyword evidence="6 8" id="KW-0472">Membrane</keyword>
<dbReference type="RefSeq" id="WP_301574587.1">
    <property type="nucleotide sequence ID" value="NZ_JAPWIE010000014.1"/>
</dbReference>
<evidence type="ECO:0000256" key="7">
    <source>
        <dbReference type="SAM" id="MobiDB-lite"/>
    </source>
</evidence>
<feature type="compositionally biased region" description="Acidic residues" evidence="7">
    <location>
        <begin position="187"/>
        <end position="203"/>
    </location>
</feature>
<dbReference type="Gene3D" id="1.10.287.3510">
    <property type="match status" value="1"/>
</dbReference>
<dbReference type="PANTHER" id="PTHR34583">
    <property type="entry name" value="ANTIPORTER SUBUNIT MNHC2-RELATED"/>
    <property type="match status" value="1"/>
</dbReference>
<dbReference type="NCBIfam" id="NF005929">
    <property type="entry name" value="PRK07946.1"/>
    <property type="match status" value="1"/>
</dbReference>
<reference evidence="9" key="1">
    <citation type="submission" date="2022-12" db="EMBL/GenBank/DDBJ databases">
        <authorList>
            <person name="Krivoruchko A.V."/>
            <person name="Elkin A."/>
        </authorList>
    </citation>
    <scope>NUCLEOTIDE SEQUENCE</scope>
    <source>
        <strain evidence="9">IEGM 1388</strain>
    </source>
</reference>
<comment type="caution">
    <text evidence="9">The sequence shown here is derived from an EMBL/GenBank/DDBJ whole genome shotgun (WGS) entry which is preliminary data.</text>
</comment>
<dbReference type="InterPro" id="IPR050601">
    <property type="entry name" value="CPA3_antiporter_subunitC"/>
</dbReference>
<feature type="compositionally biased region" description="Basic and acidic residues" evidence="7">
    <location>
        <begin position="155"/>
        <end position="168"/>
    </location>
</feature>
<name>A0ABT4N3S0_GORRU</name>
<evidence type="ECO:0000256" key="3">
    <source>
        <dbReference type="ARBA" id="ARBA00022475"/>
    </source>
</evidence>
<gene>
    <name evidence="9" type="ORF">O4213_28105</name>
</gene>
<dbReference type="EMBL" id="JAPWIE010000014">
    <property type="protein sequence ID" value="MCZ4553883.1"/>
    <property type="molecule type" value="Genomic_DNA"/>
</dbReference>
<evidence type="ECO:0000313" key="10">
    <source>
        <dbReference type="Proteomes" id="UP001067235"/>
    </source>
</evidence>
<dbReference type="PANTHER" id="PTHR34583:SF2">
    <property type="entry name" value="ANTIPORTER SUBUNIT MNHC2-RELATED"/>
    <property type="match status" value="1"/>
</dbReference>